<dbReference type="Proteomes" id="UP001320159">
    <property type="component" value="Unassembled WGS sequence"/>
</dbReference>
<dbReference type="Pfam" id="PF00583">
    <property type="entry name" value="Acetyltransf_1"/>
    <property type="match status" value="1"/>
</dbReference>
<keyword evidence="3" id="KW-1185">Reference proteome</keyword>
<evidence type="ECO:0000313" key="2">
    <source>
        <dbReference type="EMBL" id="MCD1295534.1"/>
    </source>
</evidence>
<gene>
    <name evidence="2" type="ORF">CUJ83_11040</name>
</gene>
<protein>
    <submittedName>
        <fullName evidence="2">N-acetyltransferase</fullName>
    </submittedName>
</protein>
<dbReference type="PROSITE" id="PS51186">
    <property type="entry name" value="GNAT"/>
    <property type="match status" value="1"/>
</dbReference>
<accession>A0AAP2RDE7</accession>
<evidence type="ECO:0000259" key="1">
    <source>
        <dbReference type="PROSITE" id="PS51186"/>
    </source>
</evidence>
<dbReference type="Gene3D" id="3.40.630.30">
    <property type="match status" value="1"/>
</dbReference>
<dbReference type="SUPFAM" id="SSF55729">
    <property type="entry name" value="Acyl-CoA N-acyltransferases (Nat)"/>
    <property type="match status" value="1"/>
</dbReference>
<dbReference type="RefSeq" id="WP_230742390.1">
    <property type="nucleotide sequence ID" value="NZ_PGCK01000009.1"/>
</dbReference>
<dbReference type="EMBL" id="PGCK01000009">
    <property type="protein sequence ID" value="MCD1295534.1"/>
    <property type="molecule type" value="Genomic_DNA"/>
</dbReference>
<proteinExistence type="predicted"/>
<organism evidence="2 3">
    <name type="scientific">Methanooceanicella nereidis</name>
    <dbReference type="NCBI Taxonomy" id="2052831"/>
    <lineage>
        <taxon>Archaea</taxon>
        <taxon>Methanobacteriati</taxon>
        <taxon>Methanobacteriota</taxon>
        <taxon>Stenosarchaea group</taxon>
        <taxon>Methanomicrobia</taxon>
        <taxon>Methanocellales</taxon>
        <taxon>Methanocellaceae</taxon>
        <taxon>Methanooceanicella</taxon>
    </lineage>
</organism>
<dbReference type="GO" id="GO:0016747">
    <property type="term" value="F:acyltransferase activity, transferring groups other than amino-acyl groups"/>
    <property type="evidence" value="ECO:0007669"/>
    <property type="project" value="InterPro"/>
</dbReference>
<dbReference type="InterPro" id="IPR016181">
    <property type="entry name" value="Acyl_CoA_acyltransferase"/>
</dbReference>
<dbReference type="AlphaFoldDB" id="A0AAP2RDE7"/>
<reference evidence="2 3" key="1">
    <citation type="submission" date="2017-11" db="EMBL/GenBank/DDBJ databases">
        <title>Isolation and Characterization of Family Methanocellaceae Species from Potential Methane Hydrate Area Offshore Southwestern Taiwan.</title>
        <authorList>
            <person name="Zhang W.-L."/>
            <person name="Chen W.-C."/>
            <person name="Lai M.-C."/>
            <person name="Chen S.-C."/>
        </authorList>
    </citation>
    <scope>NUCLEOTIDE SEQUENCE [LARGE SCALE GENOMIC DNA]</scope>
    <source>
        <strain evidence="2 3">CWC-04</strain>
    </source>
</reference>
<dbReference type="InterPro" id="IPR000182">
    <property type="entry name" value="GNAT_dom"/>
</dbReference>
<evidence type="ECO:0000313" key="3">
    <source>
        <dbReference type="Proteomes" id="UP001320159"/>
    </source>
</evidence>
<feature type="domain" description="N-acetyltransferase" evidence="1">
    <location>
        <begin position="4"/>
        <end position="152"/>
    </location>
</feature>
<dbReference type="CDD" id="cd04301">
    <property type="entry name" value="NAT_SF"/>
    <property type="match status" value="1"/>
</dbReference>
<sequence>MSNIVFSSVSESPEVQGIVAQWLWSFWGNTRNYEFYRSLVAHCKADDIPMMYVAYHDGMPVGTVALLRADLFSRQDLFPWMADLYVLPEYRSKGIGSALQDFVLKKAKELGYGTIYLYTPLTGYYEKKGWEYMGNEMERDGEIVRIYKKKIV</sequence>
<name>A0AAP2RDE7_9EURY</name>
<comment type="caution">
    <text evidence="2">The sequence shown here is derived from an EMBL/GenBank/DDBJ whole genome shotgun (WGS) entry which is preliminary data.</text>
</comment>